<protein>
    <submittedName>
        <fullName evidence="2">Uncharacterized protein</fullName>
    </submittedName>
</protein>
<evidence type="ECO:0000256" key="1">
    <source>
        <dbReference type="SAM" id="Phobius"/>
    </source>
</evidence>
<reference evidence="2 3" key="1">
    <citation type="submission" date="2019-03" db="EMBL/GenBank/DDBJ databases">
        <authorList>
            <person name="He R.-H."/>
        </authorList>
    </citation>
    <scope>NUCLEOTIDE SEQUENCE [LARGE SCALE GENOMIC DNA]</scope>
    <source>
        <strain evidence="3">SH 714</strain>
    </source>
</reference>
<dbReference type="OrthoDB" id="2437154at2"/>
<keyword evidence="3" id="KW-1185">Reference proteome</keyword>
<proteinExistence type="predicted"/>
<evidence type="ECO:0000313" key="2">
    <source>
        <dbReference type="EMBL" id="TFB12910.1"/>
    </source>
</evidence>
<feature type="transmembrane region" description="Helical" evidence="1">
    <location>
        <begin position="7"/>
        <end position="25"/>
    </location>
</feature>
<dbReference type="Proteomes" id="UP000297975">
    <property type="component" value="Unassembled WGS sequence"/>
</dbReference>
<keyword evidence="1" id="KW-1133">Transmembrane helix</keyword>
<dbReference type="RefSeq" id="WP_134341655.1">
    <property type="nucleotide sequence ID" value="NZ_SOPW01000035.1"/>
</dbReference>
<keyword evidence="1" id="KW-0812">Transmembrane</keyword>
<dbReference type="AlphaFoldDB" id="A0A4Y8IAE8"/>
<sequence>MKNNKKAMIVIGVVGALIVFSLNIYKDTKIKDLDDVLNFKPNDFKTFGFTVNRDEITGNKAFEWQTENTEPVEELLSFLEHYKVKKADINEISGKENFEFMIFHNISKPINVVVVDENEMLIGETVFEVINEPIDMEWVKNFNQKYNNQY</sequence>
<name>A0A4Y8IAE8_9BACI</name>
<comment type="caution">
    <text evidence="2">The sequence shown here is derived from an EMBL/GenBank/DDBJ whole genome shotgun (WGS) entry which is preliminary data.</text>
</comment>
<organism evidence="2 3">
    <name type="scientific">Filobacillus milosensis</name>
    <dbReference type="NCBI Taxonomy" id="94137"/>
    <lineage>
        <taxon>Bacteria</taxon>
        <taxon>Bacillati</taxon>
        <taxon>Bacillota</taxon>
        <taxon>Bacilli</taxon>
        <taxon>Bacillales</taxon>
        <taxon>Bacillaceae</taxon>
        <taxon>Filobacillus</taxon>
    </lineage>
</organism>
<gene>
    <name evidence="2" type="ORF">E3U55_16905</name>
</gene>
<evidence type="ECO:0000313" key="3">
    <source>
        <dbReference type="Proteomes" id="UP000297975"/>
    </source>
</evidence>
<dbReference type="EMBL" id="SOPW01000035">
    <property type="protein sequence ID" value="TFB12910.1"/>
    <property type="molecule type" value="Genomic_DNA"/>
</dbReference>
<keyword evidence="1" id="KW-0472">Membrane</keyword>
<accession>A0A4Y8IAE8</accession>